<dbReference type="EC" id="2.8.2.-" evidence="3"/>
<organism evidence="5">
    <name type="scientific">Salix viminalis</name>
    <name type="common">Common osier</name>
    <name type="synonym">Basket willow</name>
    <dbReference type="NCBI Taxonomy" id="40686"/>
    <lineage>
        <taxon>Eukaryota</taxon>
        <taxon>Viridiplantae</taxon>
        <taxon>Streptophyta</taxon>
        <taxon>Embryophyta</taxon>
        <taxon>Tracheophyta</taxon>
        <taxon>Spermatophyta</taxon>
        <taxon>Magnoliopsida</taxon>
        <taxon>eudicotyledons</taxon>
        <taxon>Gunneridae</taxon>
        <taxon>Pentapetalae</taxon>
        <taxon>rosids</taxon>
        <taxon>fabids</taxon>
        <taxon>Malpighiales</taxon>
        <taxon>Salicaceae</taxon>
        <taxon>Saliceae</taxon>
        <taxon>Salix</taxon>
    </lineage>
</organism>
<evidence type="ECO:0000256" key="1">
    <source>
        <dbReference type="ARBA" id="ARBA00005771"/>
    </source>
</evidence>
<dbReference type="SUPFAM" id="SSF52540">
    <property type="entry name" value="P-loop containing nucleoside triphosphate hydrolases"/>
    <property type="match status" value="1"/>
</dbReference>
<dbReference type="AlphaFoldDB" id="A0A6N2KIE1"/>
<dbReference type="InterPro" id="IPR000863">
    <property type="entry name" value="Sulfotransferase_dom"/>
</dbReference>
<feature type="domain" description="Sulfotransferase" evidence="4">
    <location>
        <begin position="79"/>
        <end position="136"/>
    </location>
</feature>
<dbReference type="GO" id="GO:0008146">
    <property type="term" value="F:sulfotransferase activity"/>
    <property type="evidence" value="ECO:0007669"/>
    <property type="project" value="InterPro"/>
</dbReference>
<accession>A0A6N2KIE1</accession>
<sequence length="146" mass="16302">METTTISTNGENLPGDEIQGLVACFPGDKNWDGTPLYFYNGVWYPAVGIRGAISFQQHFIARDDDIIIASMPKSGTTWNPLDQLVSAFHFVRKLKRENVKPLSSIDEGFDNVCRGIQSFGPIWDSVLGYWKASLEDRQGAVLNMKT</sequence>
<dbReference type="PANTHER" id="PTHR11783">
    <property type="entry name" value="SULFOTRANSFERASE SULT"/>
    <property type="match status" value="1"/>
</dbReference>
<protein>
    <recommendedName>
        <fullName evidence="3">Sulfotransferase</fullName>
        <ecNumber evidence="3">2.8.2.-</ecNumber>
    </recommendedName>
</protein>
<evidence type="ECO:0000256" key="2">
    <source>
        <dbReference type="ARBA" id="ARBA00022679"/>
    </source>
</evidence>
<dbReference type="EMBL" id="CAADRP010000380">
    <property type="protein sequence ID" value="VFU27562.1"/>
    <property type="molecule type" value="Genomic_DNA"/>
</dbReference>
<name>A0A6N2KIE1_SALVM</name>
<comment type="similarity">
    <text evidence="1 3">Belongs to the sulfotransferase 1 family.</text>
</comment>
<keyword evidence="2 3" id="KW-0808">Transferase</keyword>
<evidence type="ECO:0000313" key="5">
    <source>
        <dbReference type="EMBL" id="VFU27562.1"/>
    </source>
</evidence>
<dbReference type="Gene3D" id="3.40.50.300">
    <property type="entry name" value="P-loop containing nucleotide triphosphate hydrolases"/>
    <property type="match status" value="2"/>
</dbReference>
<gene>
    <name evidence="5" type="ORF">SVIM_LOCUS83726</name>
</gene>
<dbReference type="InterPro" id="IPR027417">
    <property type="entry name" value="P-loop_NTPase"/>
</dbReference>
<proteinExistence type="inferred from homology"/>
<evidence type="ECO:0000256" key="3">
    <source>
        <dbReference type="RuleBase" id="RU361155"/>
    </source>
</evidence>
<dbReference type="Pfam" id="PF00685">
    <property type="entry name" value="Sulfotransfer_1"/>
    <property type="match status" value="1"/>
</dbReference>
<reference evidence="5" key="1">
    <citation type="submission" date="2019-03" db="EMBL/GenBank/DDBJ databases">
        <authorList>
            <person name="Mank J."/>
            <person name="Almeida P."/>
        </authorList>
    </citation>
    <scope>NUCLEOTIDE SEQUENCE</scope>
    <source>
        <strain evidence="5">78183</strain>
    </source>
</reference>
<evidence type="ECO:0000259" key="4">
    <source>
        <dbReference type="Pfam" id="PF00685"/>
    </source>
</evidence>